<keyword evidence="1" id="KW-0732">Signal</keyword>
<evidence type="ECO:0000256" key="1">
    <source>
        <dbReference type="SAM" id="SignalP"/>
    </source>
</evidence>
<dbReference type="STRING" id="1285928.SAMN04487894_11763"/>
<dbReference type="RefSeq" id="WP_143019883.1">
    <property type="nucleotide sequence ID" value="NZ_FMZO01000017.1"/>
</dbReference>
<accession>A0A1G6Z6E6</accession>
<name>A0A1G6Z6E6_NIADE</name>
<protein>
    <recommendedName>
        <fullName evidence="4">DUF4890 domain-containing protein</fullName>
    </recommendedName>
</protein>
<keyword evidence="3" id="KW-1185">Reference proteome</keyword>
<feature type="chain" id="PRO_5011763881" description="DUF4890 domain-containing protein" evidence="1">
    <location>
        <begin position="22"/>
        <end position="101"/>
    </location>
</feature>
<gene>
    <name evidence="2" type="ORF">SAMN04487894_11763</name>
</gene>
<evidence type="ECO:0008006" key="4">
    <source>
        <dbReference type="Google" id="ProtNLM"/>
    </source>
</evidence>
<evidence type="ECO:0000313" key="3">
    <source>
        <dbReference type="Proteomes" id="UP000198757"/>
    </source>
</evidence>
<organism evidence="2 3">
    <name type="scientific">Niabella drilacis (strain DSM 25811 / CCM 8410 / CCUG 62505 / LMG 26954 / E90)</name>
    <dbReference type="NCBI Taxonomy" id="1285928"/>
    <lineage>
        <taxon>Bacteria</taxon>
        <taxon>Pseudomonadati</taxon>
        <taxon>Bacteroidota</taxon>
        <taxon>Chitinophagia</taxon>
        <taxon>Chitinophagales</taxon>
        <taxon>Chitinophagaceae</taxon>
        <taxon>Niabella</taxon>
    </lineage>
</organism>
<dbReference type="OrthoDB" id="680839at2"/>
<proteinExistence type="predicted"/>
<evidence type="ECO:0000313" key="2">
    <source>
        <dbReference type="EMBL" id="SDD97843.1"/>
    </source>
</evidence>
<feature type="signal peptide" evidence="1">
    <location>
        <begin position="1"/>
        <end position="21"/>
    </location>
</feature>
<dbReference type="Proteomes" id="UP000198757">
    <property type="component" value="Unassembled WGS sequence"/>
</dbReference>
<dbReference type="EMBL" id="FMZO01000017">
    <property type="protein sequence ID" value="SDD97843.1"/>
    <property type="molecule type" value="Genomic_DNA"/>
</dbReference>
<dbReference type="AlphaFoldDB" id="A0A1G6Z6E6"/>
<reference evidence="3" key="1">
    <citation type="submission" date="2016-10" db="EMBL/GenBank/DDBJ databases">
        <authorList>
            <person name="Varghese N."/>
            <person name="Submissions S."/>
        </authorList>
    </citation>
    <scope>NUCLEOTIDE SEQUENCE [LARGE SCALE GENOMIC DNA]</scope>
    <source>
        <strain evidence="3">DSM 25811 / CCM 8410 / LMG 26954 / E90</strain>
    </source>
</reference>
<sequence length="101" mass="12176">MKRVLLWLMLLLSGLATRVNAQDLQKMQQRQKAAIQSAFRKKQVTPKEYYKLQEEQEVIRKAMERAKADDYLSPKEQNEIYGKLQRAEKRLRKYKTNREVY</sequence>